<evidence type="ECO:0000256" key="1">
    <source>
        <dbReference type="RuleBase" id="RU366032"/>
    </source>
</evidence>
<dbReference type="RefSeq" id="XP_019019130.1">
    <property type="nucleotide sequence ID" value="XM_019164074.1"/>
</dbReference>
<dbReference type="InterPro" id="IPR004358">
    <property type="entry name" value="Sig_transdc_His_kin-like_C"/>
</dbReference>
<comment type="similarity">
    <text evidence="1">Belongs to the PDK/BCKDK protein kinase family.</text>
</comment>
<dbReference type="AlphaFoldDB" id="A0A1E3NPJ9"/>
<dbReference type="Proteomes" id="UP000094455">
    <property type="component" value="Unassembled WGS sequence"/>
</dbReference>
<keyword evidence="1" id="KW-0496">Mitochondrion</keyword>
<gene>
    <name evidence="3" type="ORF">PICMEDRAFT_72015</name>
</gene>
<dbReference type="PANTHER" id="PTHR11947">
    <property type="entry name" value="PYRUVATE DEHYDROGENASE KINASE"/>
    <property type="match status" value="1"/>
</dbReference>
<comment type="subcellular location">
    <subcellularLocation>
        <location evidence="1">Mitochondrion matrix</location>
    </subcellularLocation>
</comment>
<name>A0A1E3NPJ9_9ASCO</name>
<dbReference type="GO" id="GO:0005759">
    <property type="term" value="C:mitochondrial matrix"/>
    <property type="evidence" value="ECO:0007669"/>
    <property type="project" value="UniProtKB-SubCell"/>
</dbReference>
<dbReference type="Gene3D" id="3.30.565.10">
    <property type="entry name" value="Histidine kinase-like ATPase, C-terminal domain"/>
    <property type="match status" value="1"/>
</dbReference>
<dbReference type="OrthoDB" id="3264224at2759"/>
<dbReference type="PANTHER" id="PTHR11947:SF3">
    <property type="entry name" value="[PYRUVATE DEHYDROGENASE (ACETYL-TRANSFERRING)] KINASE, MITOCHONDRIAL"/>
    <property type="match status" value="1"/>
</dbReference>
<dbReference type="PROSITE" id="PS50109">
    <property type="entry name" value="HIS_KIN"/>
    <property type="match status" value="1"/>
</dbReference>
<dbReference type="Pfam" id="PF02518">
    <property type="entry name" value="HATPase_c"/>
    <property type="match status" value="1"/>
</dbReference>
<keyword evidence="1" id="KW-0808">Transferase</keyword>
<protein>
    <recommendedName>
        <fullName evidence="1">Protein-serine/threonine kinase</fullName>
        <ecNumber evidence="1">2.7.11.-</ecNumber>
    </recommendedName>
</protein>
<dbReference type="GO" id="GO:0004740">
    <property type="term" value="F:pyruvate dehydrogenase (acetyl-transferring) kinase activity"/>
    <property type="evidence" value="ECO:0007669"/>
    <property type="project" value="TreeGrafter"/>
</dbReference>
<dbReference type="SMART" id="SM00387">
    <property type="entry name" value="HATPase_c"/>
    <property type="match status" value="1"/>
</dbReference>
<dbReference type="GeneID" id="30180761"/>
<feature type="domain" description="Histidine kinase" evidence="2">
    <location>
        <begin position="207"/>
        <end position="319"/>
    </location>
</feature>
<evidence type="ECO:0000313" key="3">
    <source>
        <dbReference type="EMBL" id="ODQ48017.1"/>
    </source>
</evidence>
<proteinExistence type="inferred from homology"/>
<keyword evidence="1" id="KW-0547">Nucleotide-binding</keyword>
<evidence type="ECO:0000259" key="2">
    <source>
        <dbReference type="PROSITE" id="PS50109"/>
    </source>
</evidence>
<dbReference type="GO" id="GO:0010906">
    <property type="term" value="P:regulation of glucose metabolic process"/>
    <property type="evidence" value="ECO:0007669"/>
    <property type="project" value="TreeGrafter"/>
</dbReference>
<dbReference type="InterPro" id="IPR036890">
    <property type="entry name" value="HATPase_C_sf"/>
</dbReference>
<dbReference type="STRING" id="763406.A0A1E3NPJ9"/>
<reference evidence="3 4" key="1">
    <citation type="journal article" date="2016" name="Proc. Natl. Acad. Sci. U.S.A.">
        <title>Comparative genomics of biotechnologically important yeasts.</title>
        <authorList>
            <person name="Riley R."/>
            <person name="Haridas S."/>
            <person name="Wolfe K.H."/>
            <person name="Lopes M.R."/>
            <person name="Hittinger C.T."/>
            <person name="Goeker M."/>
            <person name="Salamov A.A."/>
            <person name="Wisecaver J.H."/>
            <person name="Long T.M."/>
            <person name="Calvey C.H."/>
            <person name="Aerts A.L."/>
            <person name="Barry K.W."/>
            <person name="Choi C."/>
            <person name="Clum A."/>
            <person name="Coughlan A.Y."/>
            <person name="Deshpande S."/>
            <person name="Douglass A.P."/>
            <person name="Hanson S.J."/>
            <person name="Klenk H.-P."/>
            <person name="LaButti K.M."/>
            <person name="Lapidus A."/>
            <person name="Lindquist E.A."/>
            <person name="Lipzen A.M."/>
            <person name="Meier-Kolthoff J.P."/>
            <person name="Ohm R.A."/>
            <person name="Otillar R.P."/>
            <person name="Pangilinan J.L."/>
            <person name="Peng Y."/>
            <person name="Rokas A."/>
            <person name="Rosa C.A."/>
            <person name="Scheuner C."/>
            <person name="Sibirny A.A."/>
            <person name="Slot J.C."/>
            <person name="Stielow J.B."/>
            <person name="Sun H."/>
            <person name="Kurtzman C.P."/>
            <person name="Blackwell M."/>
            <person name="Grigoriev I.V."/>
            <person name="Jeffries T.W."/>
        </authorList>
    </citation>
    <scope>NUCLEOTIDE SEQUENCE [LARGE SCALE GENOMIC DNA]</scope>
    <source>
        <strain evidence="3 4">NRRL Y-2026</strain>
    </source>
</reference>
<keyword evidence="1" id="KW-0418">Kinase</keyword>
<dbReference type="GO" id="GO:0005524">
    <property type="term" value="F:ATP binding"/>
    <property type="evidence" value="ECO:0007669"/>
    <property type="project" value="UniProtKB-UniRule"/>
</dbReference>
<dbReference type="SUPFAM" id="SSF55874">
    <property type="entry name" value="ATPase domain of HSP90 chaperone/DNA topoisomerase II/histidine kinase"/>
    <property type="match status" value="1"/>
</dbReference>
<dbReference type="PRINTS" id="PR00344">
    <property type="entry name" value="BCTRLSENSOR"/>
</dbReference>
<dbReference type="EMBL" id="KV454002">
    <property type="protein sequence ID" value="ODQ48017.1"/>
    <property type="molecule type" value="Genomic_DNA"/>
</dbReference>
<sequence length="321" mass="36348">MFKLVSSMFKTAPVSVIPVTREVVQKRSSLCSKLQHIYKAQIGLLSNALPRETVDRIPLLKYYTAFGQQYLDQLSELENGELEKTEFSEERFLALINKQLDSKVLELESINQRITPSDLRLLDENYSKQIDAFFSHFHTNRIAASFELKEYIYPEPLLQVHDAKSVVDQAVKTTSQMLTLNDYPVPKFKQVSAVDGDLSVYCIAPHVVHIMFELFKNATLPSITHGKPILISIYGEEADPSTIVFKIKDNGGGMPPSMVKKIWQFHYTTTQDNERDPIHGFGMGLPLCKVFAEFNDGSLTLVNEEGDGVTVYLKLPRGVRK</sequence>
<keyword evidence="1" id="KW-0067">ATP-binding</keyword>
<keyword evidence="4" id="KW-1185">Reference proteome</keyword>
<evidence type="ECO:0000313" key="4">
    <source>
        <dbReference type="Proteomes" id="UP000094455"/>
    </source>
</evidence>
<accession>A0A1E3NPJ9</accession>
<dbReference type="InterPro" id="IPR039028">
    <property type="entry name" value="BCKD/PDK"/>
</dbReference>
<organism evidence="3 4">
    <name type="scientific">Pichia membranifaciens NRRL Y-2026</name>
    <dbReference type="NCBI Taxonomy" id="763406"/>
    <lineage>
        <taxon>Eukaryota</taxon>
        <taxon>Fungi</taxon>
        <taxon>Dikarya</taxon>
        <taxon>Ascomycota</taxon>
        <taxon>Saccharomycotina</taxon>
        <taxon>Pichiomycetes</taxon>
        <taxon>Pichiales</taxon>
        <taxon>Pichiaceae</taxon>
        <taxon>Pichia</taxon>
    </lineage>
</organism>
<dbReference type="InterPro" id="IPR003594">
    <property type="entry name" value="HATPase_dom"/>
</dbReference>
<dbReference type="InterPro" id="IPR005467">
    <property type="entry name" value="His_kinase_dom"/>
</dbReference>
<dbReference type="EC" id="2.7.11.-" evidence="1"/>